<keyword evidence="4 6" id="KW-1133">Transmembrane helix</keyword>
<dbReference type="PANTHER" id="PTHR12050:SF0">
    <property type="entry name" value="RH04491P"/>
    <property type="match status" value="1"/>
</dbReference>
<proteinExistence type="inferred from homology"/>
<evidence type="ECO:0000313" key="7">
    <source>
        <dbReference type="EMBL" id="RCK66382.1"/>
    </source>
</evidence>
<feature type="transmembrane region" description="Helical" evidence="6">
    <location>
        <begin position="117"/>
        <end position="137"/>
    </location>
</feature>
<feature type="transmembrane region" description="Helical" evidence="6">
    <location>
        <begin position="18"/>
        <end position="37"/>
    </location>
</feature>
<comment type="caution">
    <text evidence="7">The sequence shown here is derived from an EMBL/GenBank/DDBJ whole genome shotgun (WGS) entry which is preliminary data.</text>
</comment>
<evidence type="ECO:0000256" key="5">
    <source>
        <dbReference type="ARBA" id="ARBA00023136"/>
    </source>
</evidence>
<evidence type="ECO:0000256" key="2">
    <source>
        <dbReference type="ARBA" id="ARBA00005645"/>
    </source>
</evidence>
<organism evidence="7 8">
    <name type="scientific">Candida viswanathii</name>
    <dbReference type="NCBI Taxonomy" id="5486"/>
    <lineage>
        <taxon>Eukaryota</taxon>
        <taxon>Fungi</taxon>
        <taxon>Dikarya</taxon>
        <taxon>Ascomycota</taxon>
        <taxon>Saccharomycotina</taxon>
        <taxon>Pichiomycetes</taxon>
        <taxon>Debaryomycetaceae</taxon>
        <taxon>Candida/Lodderomyces clade</taxon>
        <taxon>Candida</taxon>
    </lineage>
</organism>
<reference evidence="7 8" key="1">
    <citation type="submission" date="2018-06" db="EMBL/GenBank/DDBJ databases">
        <title>Whole genome sequencing of Candida tropicalis (genome annotated by CSBL at Korea University).</title>
        <authorList>
            <person name="Ahn J."/>
        </authorList>
    </citation>
    <scope>NUCLEOTIDE SEQUENCE [LARGE SCALE GENOMIC DNA]</scope>
    <source>
        <strain evidence="7 8">ATCC 20962</strain>
    </source>
</reference>
<feature type="transmembrane region" description="Helical" evidence="6">
    <location>
        <begin position="83"/>
        <end position="105"/>
    </location>
</feature>
<evidence type="ECO:0000256" key="4">
    <source>
        <dbReference type="ARBA" id="ARBA00022989"/>
    </source>
</evidence>
<keyword evidence="8" id="KW-1185">Reference proteome</keyword>
<evidence type="ECO:0000256" key="1">
    <source>
        <dbReference type="ARBA" id="ARBA00004141"/>
    </source>
</evidence>
<comment type="similarity">
    <text evidence="2">Belongs to the OB-RGRP/VPS55 family.</text>
</comment>
<dbReference type="OrthoDB" id="14246at2759"/>
<dbReference type="EMBL" id="QLNQ01000015">
    <property type="protein sequence ID" value="RCK66382.1"/>
    <property type="molecule type" value="Genomic_DNA"/>
</dbReference>
<accession>A0A367YMZ3</accession>
<dbReference type="InterPro" id="IPR007262">
    <property type="entry name" value="Vps55/LEPROT"/>
</dbReference>
<dbReference type="Proteomes" id="UP000253472">
    <property type="component" value="Unassembled WGS sequence"/>
</dbReference>
<dbReference type="PANTHER" id="PTHR12050">
    <property type="entry name" value="LEPTIN RECEPTOR-RELATED"/>
    <property type="match status" value="1"/>
</dbReference>
<protein>
    <submittedName>
        <fullName evidence="7">Vacuolar protein sorting-associated protein 55</fullName>
    </submittedName>
</protein>
<feature type="transmembrane region" description="Helical" evidence="6">
    <location>
        <begin position="44"/>
        <end position="63"/>
    </location>
</feature>
<keyword evidence="3 6" id="KW-0812">Transmembrane</keyword>
<keyword evidence="5 6" id="KW-0472">Membrane</keyword>
<comment type="subcellular location">
    <subcellularLocation>
        <location evidence="1">Membrane</location>
        <topology evidence="1">Multi-pass membrane protein</topology>
    </subcellularLocation>
</comment>
<evidence type="ECO:0000256" key="6">
    <source>
        <dbReference type="SAM" id="Phobius"/>
    </source>
</evidence>
<evidence type="ECO:0000256" key="3">
    <source>
        <dbReference type="ARBA" id="ARBA00022692"/>
    </source>
</evidence>
<dbReference type="GO" id="GO:0034424">
    <property type="term" value="C:Vps55/Vps68 complex"/>
    <property type="evidence" value="ECO:0007669"/>
    <property type="project" value="TreeGrafter"/>
</dbReference>
<gene>
    <name evidence="7" type="primary">VPS55_1</name>
    <name evidence="7" type="ORF">Cantr_02150</name>
</gene>
<dbReference type="GO" id="GO:0032511">
    <property type="term" value="P:late endosome to vacuole transport via multivesicular body sorting pathway"/>
    <property type="evidence" value="ECO:0007669"/>
    <property type="project" value="TreeGrafter"/>
</dbReference>
<dbReference type="Pfam" id="PF04133">
    <property type="entry name" value="Vps55"/>
    <property type="match status" value="1"/>
</dbReference>
<sequence>MNSTDPFSSLKKNPLNKIIGLSVVLAVGFLLVILAGIYGNWFPIIIGLIFAVAHLPVAITRNISSSSDYDFNFDSTTANANVLVEVGQFVTAFLLVTGVYLPILLNHSLILTKTAMVLSIVGGLLIYGTVYLFSHYFDEPNEEDELADLGGGVI</sequence>
<evidence type="ECO:0000313" key="8">
    <source>
        <dbReference type="Proteomes" id="UP000253472"/>
    </source>
</evidence>
<name>A0A367YMZ3_9ASCO</name>
<dbReference type="AlphaFoldDB" id="A0A367YMZ3"/>